<evidence type="ECO:0000313" key="1">
    <source>
        <dbReference type="EMBL" id="DAD75852.1"/>
    </source>
</evidence>
<organism evidence="1">
    <name type="scientific">Siphoviridae sp. ct37J14</name>
    <dbReference type="NCBI Taxonomy" id="2826280"/>
    <lineage>
        <taxon>Viruses</taxon>
        <taxon>Duplodnaviria</taxon>
        <taxon>Heunggongvirae</taxon>
        <taxon>Uroviricota</taxon>
        <taxon>Caudoviricetes</taxon>
    </lineage>
</organism>
<sequence length="63" mass="7513">MLRCGLTIYPYLFYHTLNDWFRPLLCRHNKLVYKALRHPCKCTDNKFDPVLSRQLSLSLAKSI</sequence>
<proteinExistence type="predicted"/>
<protein>
    <submittedName>
        <fullName evidence="1">Uncharacterized protein</fullName>
    </submittedName>
</protein>
<dbReference type="EMBL" id="BK014790">
    <property type="protein sequence ID" value="DAD75852.1"/>
    <property type="molecule type" value="Genomic_DNA"/>
</dbReference>
<name>A0A8S5M0U0_9CAUD</name>
<accession>A0A8S5M0U0</accession>
<reference evidence="1" key="1">
    <citation type="journal article" date="2021" name="Proc. Natl. Acad. Sci. U.S.A.">
        <title>A Catalog of Tens of Thousands of Viruses from Human Metagenomes Reveals Hidden Associations with Chronic Diseases.</title>
        <authorList>
            <person name="Tisza M.J."/>
            <person name="Buck C.B."/>
        </authorList>
    </citation>
    <scope>NUCLEOTIDE SEQUENCE</scope>
    <source>
        <strain evidence="1">Ct37J14</strain>
    </source>
</reference>